<dbReference type="GO" id="GO:0008360">
    <property type="term" value="P:regulation of cell shape"/>
    <property type="evidence" value="ECO:0007669"/>
    <property type="project" value="UniProtKB-KW"/>
</dbReference>
<feature type="transmembrane region" description="Helical" evidence="6">
    <location>
        <begin position="247"/>
        <end position="263"/>
    </location>
</feature>
<dbReference type="Pfam" id="PF01098">
    <property type="entry name" value="FTSW_RODA_SPOVE"/>
    <property type="match status" value="1"/>
</dbReference>
<dbReference type="EMBL" id="CAFBMC010000029">
    <property type="protein sequence ID" value="CAB4896356.1"/>
    <property type="molecule type" value="Genomic_DNA"/>
</dbReference>
<evidence type="ECO:0000313" key="8">
    <source>
        <dbReference type="EMBL" id="CAB5034929.1"/>
    </source>
</evidence>
<dbReference type="PANTHER" id="PTHR30474:SF3">
    <property type="entry name" value="PEPTIDOGLYCAN GLYCOSYLTRANSFERASE RODA"/>
    <property type="match status" value="1"/>
</dbReference>
<dbReference type="EMBL" id="CAFBPZ010000008">
    <property type="protein sequence ID" value="CAB5034929.1"/>
    <property type="molecule type" value="Genomic_DNA"/>
</dbReference>
<feature type="transmembrane region" description="Helical" evidence="6">
    <location>
        <begin position="114"/>
        <end position="135"/>
    </location>
</feature>
<reference evidence="7" key="1">
    <citation type="submission" date="2020-05" db="EMBL/GenBank/DDBJ databases">
        <authorList>
            <person name="Chiriac C."/>
            <person name="Salcher M."/>
            <person name="Ghai R."/>
            <person name="Kavagutti S V."/>
        </authorList>
    </citation>
    <scope>NUCLEOTIDE SEQUENCE</scope>
</reference>
<organism evidence="7">
    <name type="scientific">freshwater metagenome</name>
    <dbReference type="NCBI Taxonomy" id="449393"/>
    <lineage>
        <taxon>unclassified sequences</taxon>
        <taxon>metagenomes</taxon>
        <taxon>ecological metagenomes</taxon>
    </lineage>
</organism>
<evidence type="ECO:0000256" key="5">
    <source>
        <dbReference type="ARBA" id="ARBA00023136"/>
    </source>
</evidence>
<feature type="transmembrane region" description="Helical" evidence="6">
    <location>
        <begin position="343"/>
        <end position="364"/>
    </location>
</feature>
<dbReference type="PANTHER" id="PTHR30474">
    <property type="entry name" value="CELL CYCLE PROTEIN"/>
    <property type="match status" value="1"/>
</dbReference>
<feature type="transmembrane region" description="Helical" evidence="6">
    <location>
        <begin position="18"/>
        <end position="39"/>
    </location>
</feature>
<dbReference type="InterPro" id="IPR001182">
    <property type="entry name" value="FtsW/RodA"/>
</dbReference>
<feature type="transmembrane region" description="Helical" evidence="6">
    <location>
        <begin position="75"/>
        <end position="94"/>
    </location>
</feature>
<proteinExistence type="predicted"/>
<keyword evidence="3" id="KW-0133">Cell shape</keyword>
<evidence type="ECO:0000313" key="7">
    <source>
        <dbReference type="EMBL" id="CAB4896356.1"/>
    </source>
</evidence>
<comment type="subcellular location">
    <subcellularLocation>
        <location evidence="1">Membrane</location>
        <topology evidence="1">Multi-pass membrane protein</topology>
    </subcellularLocation>
</comment>
<feature type="transmembrane region" description="Helical" evidence="6">
    <location>
        <begin position="418"/>
        <end position="437"/>
    </location>
</feature>
<keyword evidence="5 6" id="KW-0472">Membrane</keyword>
<evidence type="ECO:0000256" key="4">
    <source>
        <dbReference type="ARBA" id="ARBA00022989"/>
    </source>
</evidence>
<dbReference type="GO" id="GO:0005886">
    <property type="term" value="C:plasma membrane"/>
    <property type="evidence" value="ECO:0007669"/>
    <property type="project" value="TreeGrafter"/>
</dbReference>
<evidence type="ECO:0000256" key="2">
    <source>
        <dbReference type="ARBA" id="ARBA00022692"/>
    </source>
</evidence>
<feature type="transmembrane region" description="Helical" evidence="6">
    <location>
        <begin position="268"/>
        <end position="287"/>
    </location>
</feature>
<feature type="transmembrane region" description="Helical" evidence="6">
    <location>
        <begin position="45"/>
        <end position="63"/>
    </location>
</feature>
<keyword evidence="4 6" id="KW-1133">Transmembrane helix</keyword>
<dbReference type="GO" id="GO:0051301">
    <property type="term" value="P:cell division"/>
    <property type="evidence" value="ECO:0007669"/>
    <property type="project" value="InterPro"/>
</dbReference>
<dbReference type="GO" id="GO:0015648">
    <property type="term" value="F:lipid-linked peptidoglycan transporter activity"/>
    <property type="evidence" value="ECO:0007669"/>
    <property type="project" value="TreeGrafter"/>
</dbReference>
<feature type="transmembrane region" description="Helical" evidence="6">
    <location>
        <begin position="185"/>
        <end position="202"/>
    </location>
</feature>
<evidence type="ECO:0000256" key="1">
    <source>
        <dbReference type="ARBA" id="ARBA00004141"/>
    </source>
</evidence>
<dbReference type="GO" id="GO:0032153">
    <property type="term" value="C:cell division site"/>
    <property type="evidence" value="ECO:0007669"/>
    <property type="project" value="TreeGrafter"/>
</dbReference>
<sequence>MAFTSVPTRQPNRRNTELMLVIGAWVLGVAGTMQIAWATGEGMTPRLWITVVIVGILAGAMHVAVRLKAEYADPLFLPLATLLTILGLVMIYRIDVATALRAARNNAPVPTPDVYAQLTWFTVAVVLFIAVLILVRDHRRLQRFTYTFGLIGLLGLLLPLLPIIGNTVNGATLWIRIFGLSFQPAEASKIFLTIFFAGYLVIKRDSLALVRTKVFGVGLPRPKDVGPLVVAWVISLGVLVFQRDLGTSLLFFGLFVLMLYIATQRRSWIIIGAALFSVGAILAYFAFGHVRLRVDIWWDPWGDANNTGYQLVQSLYGFASGGLFGSGLGQGFPEFVPFANTDFIVAAIGEELGLVGMCALLLFFGILIERGLRTAIAVRDSFGQLLAVGLSIVLALQLFVIVGGVTRLIPLTGLTTPFLSYGGSSLVANWVIIALLIRISDQARRPDVFVPSVDEAFTQVVRRV</sequence>
<name>A0A6J7FLJ1_9ZZZZ</name>
<dbReference type="AlphaFoldDB" id="A0A6J7FLJ1"/>
<feature type="transmembrane region" description="Helical" evidence="6">
    <location>
        <begin position="147"/>
        <end position="165"/>
    </location>
</feature>
<evidence type="ECO:0000256" key="3">
    <source>
        <dbReference type="ARBA" id="ARBA00022960"/>
    </source>
</evidence>
<protein>
    <submittedName>
        <fullName evidence="7">Unannotated protein</fullName>
    </submittedName>
</protein>
<feature type="transmembrane region" description="Helical" evidence="6">
    <location>
        <begin position="385"/>
        <end position="406"/>
    </location>
</feature>
<gene>
    <name evidence="7" type="ORF">UFOPK3495_00715</name>
    <name evidence="8" type="ORF">UFOPK4237_00235</name>
</gene>
<evidence type="ECO:0000256" key="6">
    <source>
        <dbReference type="SAM" id="Phobius"/>
    </source>
</evidence>
<keyword evidence="2 6" id="KW-0812">Transmembrane</keyword>
<accession>A0A6J7FLJ1</accession>